<dbReference type="PROSITE" id="PS51873">
    <property type="entry name" value="TRIAD"/>
    <property type="match status" value="1"/>
</dbReference>
<dbReference type="SUPFAM" id="SSF57850">
    <property type="entry name" value="RING/U-box"/>
    <property type="match status" value="3"/>
</dbReference>
<evidence type="ECO:0000256" key="9">
    <source>
        <dbReference type="SAM" id="MobiDB-lite"/>
    </source>
</evidence>
<dbReference type="InterPro" id="IPR051628">
    <property type="entry name" value="LUBAC_E3_Ligases"/>
</dbReference>
<keyword evidence="3 8" id="KW-0479">Metal-binding</keyword>
<keyword evidence="4" id="KW-0677">Repeat</keyword>
<keyword evidence="7 8" id="KW-0862">Zinc</keyword>
<dbReference type="CDD" id="cd20335">
    <property type="entry name" value="BRcat_RBR"/>
    <property type="match status" value="1"/>
</dbReference>
<evidence type="ECO:0000256" key="8">
    <source>
        <dbReference type="PROSITE-ProRule" id="PRU00723"/>
    </source>
</evidence>
<name>A0AAN6YUV0_9PEZI</name>
<dbReference type="GO" id="GO:0097039">
    <property type="term" value="P:protein linear polyubiquitination"/>
    <property type="evidence" value="ECO:0007669"/>
    <property type="project" value="TreeGrafter"/>
</dbReference>
<dbReference type="EMBL" id="MU853337">
    <property type="protein sequence ID" value="KAK4114368.1"/>
    <property type="molecule type" value="Genomic_DNA"/>
</dbReference>
<reference evidence="13" key="2">
    <citation type="submission" date="2023-05" db="EMBL/GenBank/DDBJ databases">
        <authorList>
            <consortium name="Lawrence Berkeley National Laboratory"/>
            <person name="Steindorff A."/>
            <person name="Hensen N."/>
            <person name="Bonometti L."/>
            <person name="Westerberg I."/>
            <person name="Brannstrom I.O."/>
            <person name="Guillou S."/>
            <person name="Cros-Aarteil S."/>
            <person name="Calhoun S."/>
            <person name="Haridas S."/>
            <person name="Kuo A."/>
            <person name="Mondo S."/>
            <person name="Pangilinan J."/>
            <person name="Riley R."/>
            <person name="Labutti K."/>
            <person name="Andreopoulos B."/>
            <person name="Lipzen A."/>
            <person name="Chen C."/>
            <person name="Yanf M."/>
            <person name="Daum C."/>
            <person name="Ng V."/>
            <person name="Clum A."/>
            <person name="Ohm R."/>
            <person name="Martin F."/>
            <person name="Silar P."/>
            <person name="Natvig D."/>
            <person name="Lalanne C."/>
            <person name="Gautier V."/>
            <person name="Ament-Velasquez S.L."/>
            <person name="Kruys A."/>
            <person name="Hutchinson M.I."/>
            <person name="Powell A.J."/>
            <person name="Barry K."/>
            <person name="Miller A.N."/>
            <person name="Grigoriev I.V."/>
            <person name="Debuchy R."/>
            <person name="Gladieux P."/>
            <person name="Thoren M.H."/>
            <person name="Johannesson H."/>
        </authorList>
    </citation>
    <scope>NUCLEOTIDE SEQUENCE</scope>
    <source>
        <strain evidence="13">CBS 508.74</strain>
    </source>
</reference>
<feature type="zinc finger region" description="C3H1-type" evidence="8">
    <location>
        <begin position="21"/>
        <end position="48"/>
    </location>
</feature>
<evidence type="ECO:0000256" key="5">
    <source>
        <dbReference type="ARBA" id="ARBA00022771"/>
    </source>
</evidence>
<keyword evidence="5 8" id="KW-0863">Zinc-finger</keyword>
<keyword evidence="6" id="KW-0833">Ubl conjugation pathway</keyword>
<evidence type="ECO:0000259" key="11">
    <source>
        <dbReference type="PROSITE" id="PS50103"/>
    </source>
</evidence>
<feature type="region of interest" description="Disordered" evidence="9">
    <location>
        <begin position="52"/>
        <end position="74"/>
    </location>
</feature>
<protein>
    <recommendedName>
        <fullName evidence="15">RING-type E3 ubiquitin transferase</fullName>
    </recommendedName>
</protein>
<dbReference type="Gene3D" id="3.30.40.10">
    <property type="entry name" value="Zinc/RING finger domain, C3HC4 (zinc finger)"/>
    <property type="match status" value="1"/>
</dbReference>
<dbReference type="Pfam" id="PF01485">
    <property type="entry name" value="IBR"/>
    <property type="match status" value="1"/>
</dbReference>
<comment type="caution">
    <text evidence="13">The sequence shown here is derived from an EMBL/GenBank/DDBJ whole genome shotgun (WGS) entry which is preliminary data.</text>
</comment>
<dbReference type="GO" id="GO:0008270">
    <property type="term" value="F:zinc ion binding"/>
    <property type="evidence" value="ECO:0007669"/>
    <property type="project" value="UniProtKB-KW"/>
</dbReference>
<dbReference type="Gene3D" id="1.20.120.1750">
    <property type="match status" value="1"/>
</dbReference>
<evidence type="ECO:0000256" key="4">
    <source>
        <dbReference type="ARBA" id="ARBA00022737"/>
    </source>
</evidence>
<dbReference type="InterPro" id="IPR044066">
    <property type="entry name" value="TRIAD_supradom"/>
</dbReference>
<dbReference type="Pfam" id="PF22191">
    <property type="entry name" value="IBR_1"/>
    <property type="match status" value="1"/>
</dbReference>
<gene>
    <name evidence="13" type="ORF">N656DRAFT_728789</name>
</gene>
<dbReference type="PANTHER" id="PTHR22770:SF13">
    <property type="entry name" value="RING-TYPE DOMAIN-CONTAINING PROTEIN"/>
    <property type="match status" value="1"/>
</dbReference>
<feature type="domain" description="RING-type" evidence="10">
    <location>
        <begin position="644"/>
        <end position="691"/>
    </location>
</feature>
<dbReference type="RefSeq" id="XP_064671938.1">
    <property type="nucleotide sequence ID" value="XM_064812604.1"/>
</dbReference>
<dbReference type="AlphaFoldDB" id="A0AAN6YUV0"/>
<feature type="zinc finger region" description="C3H1-type" evidence="8">
    <location>
        <begin position="75"/>
        <end position="102"/>
    </location>
</feature>
<dbReference type="Pfam" id="PF14608">
    <property type="entry name" value="zf-CCCH_2"/>
    <property type="match status" value="1"/>
</dbReference>
<accession>A0AAN6YUV0</accession>
<dbReference type="InterPro" id="IPR036855">
    <property type="entry name" value="Znf_CCCH_sf"/>
</dbReference>
<evidence type="ECO:0000313" key="13">
    <source>
        <dbReference type="EMBL" id="KAK4114368.1"/>
    </source>
</evidence>
<dbReference type="GO" id="GO:0004842">
    <property type="term" value="F:ubiquitin-protein transferase activity"/>
    <property type="evidence" value="ECO:0007669"/>
    <property type="project" value="TreeGrafter"/>
</dbReference>
<evidence type="ECO:0000259" key="10">
    <source>
        <dbReference type="PROSITE" id="PS50089"/>
    </source>
</evidence>
<feature type="domain" description="C3H1-type" evidence="11">
    <location>
        <begin position="21"/>
        <end position="48"/>
    </location>
</feature>
<dbReference type="InterPro" id="IPR013083">
    <property type="entry name" value="Znf_RING/FYVE/PHD"/>
</dbReference>
<dbReference type="SUPFAM" id="SSF90229">
    <property type="entry name" value="CCCH zinc finger"/>
    <property type="match status" value="2"/>
</dbReference>
<reference evidence="13" key="1">
    <citation type="journal article" date="2023" name="Mol. Phylogenet. Evol.">
        <title>Genome-scale phylogeny and comparative genomics of the fungal order Sordariales.</title>
        <authorList>
            <person name="Hensen N."/>
            <person name="Bonometti L."/>
            <person name="Westerberg I."/>
            <person name="Brannstrom I.O."/>
            <person name="Guillou S."/>
            <person name="Cros-Aarteil S."/>
            <person name="Calhoun S."/>
            <person name="Haridas S."/>
            <person name="Kuo A."/>
            <person name="Mondo S."/>
            <person name="Pangilinan J."/>
            <person name="Riley R."/>
            <person name="LaButti K."/>
            <person name="Andreopoulos B."/>
            <person name="Lipzen A."/>
            <person name="Chen C."/>
            <person name="Yan M."/>
            <person name="Daum C."/>
            <person name="Ng V."/>
            <person name="Clum A."/>
            <person name="Steindorff A."/>
            <person name="Ohm R.A."/>
            <person name="Martin F."/>
            <person name="Silar P."/>
            <person name="Natvig D.O."/>
            <person name="Lalanne C."/>
            <person name="Gautier V."/>
            <person name="Ament-Velasquez S.L."/>
            <person name="Kruys A."/>
            <person name="Hutchinson M.I."/>
            <person name="Powell A.J."/>
            <person name="Barry K."/>
            <person name="Miller A.N."/>
            <person name="Grigoriev I.V."/>
            <person name="Debuchy R."/>
            <person name="Gladieux P."/>
            <person name="Hiltunen Thoren M."/>
            <person name="Johannesson H."/>
        </authorList>
    </citation>
    <scope>NUCLEOTIDE SEQUENCE</scope>
    <source>
        <strain evidence="13">CBS 508.74</strain>
    </source>
</reference>
<dbReference type="GO" id="GO:0043161">
    <property type="term" value="P:proteasome-mediated ubiquitin-dependent protein catabolic process"/>
    <property type="evidence" value="ECO:0007669"/>
    <property type="project" value="TreeGrafter"/>
</dbReference>
<evidence type="ECO:0000256" key="2">
    <source>
        <dbReference type="ARBA" id="ARBA00022679"/>
    </source>
</evidence>
<dbReference type="Proteomes" id="UP001302812">
    <property type="component" value="Unassembled WGS sequence"/>
</dbReference>
<dbReference type="GeneID" id="89936729"/>
<dbReference type="SMART" id="SM00647">
    <property type="entry name" value="IBR"/>
    <property type="match status" value="2"/>
</dbReference>
<dbReference type="CDD" id="cd22585">
    <property type="entry name" value="Rcat_RBR_DEAH12-like"/>
    <property type="match status" value="1"/>
</dbReference>
<dbReference type="InterPro" id="IPR000571">
    <property type="entry name" value="Znf_CCCH"/>
</dbReference>
<dbReference type="InterPro" id="IPR001841">
    <property type="entry name" value="Znf_RING"/>
</dbReference>
<dbReference type="Pfam" id="PF18345">
    <property type="entry name" value="zf_CCCH_4"/>
    <property type="match status" value="1"/>
</dbReference>
<evidence type="ECO:0008006" key="15">
    <source>
        <dbReference type="Google" id="ProtNLM"/>
    </source>
</evidence>
<dbReference type="PROSITE" id="PS50089">
    <property type="entry name" value="ZF_RING_2"/>
    <property type="match status" value="1"/>
</dbReference>
<evidence type="ECO:0000256" key="6">
    <source>
        <dbReference type="ARBA" id="ARBA00022786"/>
    </source>
</evidence>
<keyword evidence="2" id="KW-0808">Transferase</keyword>
<evidence type="ECO:0000256" key="1">
    <source>
        <dbReference type="ARBA" id="ARBA00004906"/>
    </source>
</evidence>
<evidence type="ECO:0000256" key="7">
    <source>
        <dbReference type="ARBA" id="ARBA00022833"/>
    </source>
</evidence>
<dbReference type="Gene3D" id="1.20.120.1350">
    <property type="entry name" value="Pneumovirus matrix protein 2 (M2), zinc-binding domain"/>
    <property type="match status" value="2"/>
</dbReference>
<sequence length="861" mass="94599">MEKETVRPAWRLATARESVRQRDKIPCVFYARGTCRNGETCPFAHGTISAPTASATASRNEEGRGFPPPVEQKDTRNQVPCRFHLRGNCLKGSSCPFSHSNTDGESSVAGHAAAVNLEEPEPETKPDSWVRELHGVAVHFGDGVVVRKTSFQSDFSAVRISMLPPGSDQASISKLLSKLGFGVLAESIRVSSLGDDTHPVADICVEDPFFAKRFCNAIAPRPGAGDRTAPSTIKAISINPPMAPGASFQRVECKKVLCSWYRPFKTVWLNFRQSKSVAQRVHDGFETKSYTICNQTVKTHGPIRTQFRNQQPWTVMLTGVPADASPMDVKDTIPWNLQPTHIELGRPSYICNPAEPKALVKVKLQEIGPLEWWDDAVTPGGKRVKVKARFQQDGDAATAAASLNGWTMTTPLIDGKPKLAVQALYTARFKVLDRIFKAVQTAIDAKSPSWLAKHVLFTPYEPSKANRYRVLRLEGEDKEAVAAAKQTLEGILSGQVATENDNVIWTPAFTVSGSVFQKLKDLEQALGIVILRDKRLSRLHLFGPVEKCKEAQVHLAKMAKEDTSTLNAIILNDEQFTWACLGGFKAMANILGEKVTFDIISKPKRLLVTGSDKDYRTALDMVSSLKKAEALTVGRERISEASDCVICWNEAENPISASCGHIYCADCFERFCFSGATSGNADFRLQCEGDSGRCKKDLTLAELQEHLSSQTFEEMLEASFEAYTRRRPDSIRNCPKPDCPRIYRASPPGSGLTFTCPDCLTSVCTSCHASHVGMTCAEHQDVVSGGYAALQEAKKRLGIKDCPKCKTPIEKTYGCNHMTCAGCGTHICWNCMATFQSGKQCYEHLSKAHGGFGDYGEEAFL</sequence>
<keyword evidence="14" id="KW-1185">Reference proteome</keyword>
<evidence type="ECO:0000259" key="12">
    <source>
        <dbReference type="PROSITE" id="PS51873"/>
    </source>
</evidence>
<dbReference type="PROSITE" id="PS50103">
    <property type="entry name" value="ZF_C3H1"/>
    <property type="match status" value="2"/>
</dbReference>
<comment type="pathway">
    <text evidence="1">Protein modification; protein ubiquitination.</text>
</comment>
<organism evidence="13 14">
    <name type="scientific">Canariomyces notabilis</name>
    <dbReference type="NCBI Taxonomy" id="2074819"/>
    <lineage>
        <taxon>Eukaryota</taxon>
        <taxon>Fungi</taxon>
        <taxon>Dikarya</taxon>
        <taxon>Ascomycota</taxon>
        <taxon>Pezizomycotina</taxon>
        <taxon>Sordariomycetes</taxon>
        <taxon>Sordariomycetidae</taxon>
        <taxon>Sordariales</taxon>
        <taxon>Chaetomiaceae</taxon>
        <taxon>Canariomyces</taxon>
    </lineage>
</organism>
<feature type="domain" description="RING-type" evidence="12">
    <location>
        <begin position="640"/>
        <end position="855"/>
    </location>
</feature>
<dbReference type="GO" id="GO:0000151">
    <property type="term" value="C:ubiquitin ligase complex"/>
    <property type="evidence" value="ECO:0007669"/>
    <property type="project" value="TreeGrafter"/>
</dbReference>
<evidence type="ECO:0000313" key="14">
    <source>
        <dbReference type="Proteomes" id="UP001302812"/>
    </source>
</evidence>
<feature type="domain" description="C3H1-type" evidence="11">
    <location>
        <begin position="75"/>
        <end position="102"/>
    </location>
</feature>
<dbReference type="GO" id="GO:0043130">
    <property type="term" value="F:ubiquitin binding"/>
    <property type="evidence" value="ECO:0007669"/>
    <property type="project" value="TreeGrafter"/>
</dbReference>
<proteinExistence type="predicted"/>
<dbReference type="PANTHER" id="PTHR22770">
    <property type="entry name" value="UBIQUITIN CONJUGATING ENZYME 7 INTERACTING PROTEIN-RELATED"/>
    <property type="match status" value="1"/>
</dbReference>
<dbReference type="InterPro" id="IPR002867">
    <property type="entry name" value="IBR_dom"/>
</dbReference>
<evidence type="ECO:0000256" key="3">
    <source>
        <dbReference type="ARBA" id="ARBA00022723"/>
    </source>
</evidence>
<dbReference type="SMART" id="SM00356">
    <property type="entry name" value="ZnF_C3H1"/>
    <property type="match status" value="2"/>
</dbReference>